<organism evidence="4 5">
    <name type="scientific">Streptomyces turgidiscabies</name>
    <dbReference type="NCBI Taxonomy" id="85558"/>
    <lineage>
        <taxon>Bacteria</taxon>
        <taxon>Bacillati</taxon>
        <taxon>Actinomycetota</taxon>
        <taxon>Actinomycetes</taxon>
        <taxon>Kitasatosporales</taxon>
        <taxon>Streptomycetaceae</taxon>
        <taxon>Streptomyces</taxon>
    </lineage>
</organism>
<gene>
    <name evidence="4" type="ORF">QFZ49_002966</name>
</gene>
<keyword evidence="2" id="KW-0812">Transmembrane</keyword>
<proteinExistence type="predicted"/>
<evidence type="ECO:0000313" key="4">
    <source>
        <dbReference type="EMBL" id="MDQ0933036.1"/>
    </source>
</evidence>
<evidence type="ECO:0000256" key="2">
    <source>
        <dbReference type="SAM" id="Phobius"/>
    </source>
</evidence>
<dbReference type="RefSeq" id="WP_307626844.1">
    <property type="nucleotide sequence ID" value="NZ_JAUSZS010000003.1"/>
</dbReference>
<keyword evidence="2" id="KW-0472">Membrane</keyword>
<evidence type="ECO:0000259" key="3">
    <source>
        <dbReference type="Pfam" id="PF13828"/>
    </source>
</evidence>
<dbReference type="InterPro" id="IPR025241">
    <property type="entry name" value="DUF4190"/>
</dbReference>
<comment type="caution">
    <text evidence="4">The sequence shown here is derived from an EMBL/GenBank/DDBJ whole genome shotgun (WGS) entry which is preliminary data.</text>
</comment>
<feature type="region of interest" description="Disordered" evidence="1">
    <location>
        <begin position="1"/>
        <end position="154"/>
    </location>
</feature>
<sequence>MSDAAQPPQSPENFPAEGAIPEGAATGTPARVPLDKPPVRRASDGRADSGAEIDPWAPPAEDAPGSGSTLYWNKGDTNPPAAPAPQSWANPFAPPGGTVVGVPQDNPFAPPAPGVSHAQPAAPGEPVPPPPIAPDGPGPSPYGSPSYPSGAGYGHPQQPGYAGPGYGWSHMAPQPMNGMGTASLVVGIVSVVFFCLWPLAITMGILAVVFGMVARQRARRGQATNAGQALAGIICGVVAIVLAVAIGVVIILSAARG</sequence>
<dbReference type="EMBL" id="JAUSZS010000003">
    <property type="protein sequence ID" value="MDQ0933036.1"/>
    <property type="molecule type" value="Genomic_DNA"/>
</dbReference>
<dbReference type="Proteomes" id="UP001223072">
    <property type="component" value="Unassembled WGS sequence"/>
</dbReference>
<reference evidence="4 5" key="1">
    <citation type="submission" date="2023-07" db="EMBL/GenBank/DDBJ databases">
        <title>Comparative genomics of wheat-associated soil bacteria to identify genetic determinants of phenazine resistance.</title>
        <authorList>
            <person name="Mouncey N."/>
        </authorList>
    </citation>
    <scope>NUCLEOTIDE SEQUENCE [LARGE SCALE GENOMIC DNA]</scope>
    <source>
        <strain evidence="4 5">W2I16</strain>
    </source>
</reference>
<name>A0ABU0RM22_9ACTN</name>
<feature type="transmembrane region" description="Helical" evidence="2">
    <location>
        <begin position="230"/>
        <end position="255"/>
    </location>
</feature>
<protein>
    <recommendedName>
        <fullName evidence="3">DUF4190 domain-containing protein</fullName>
    </recommendedName>
</protein>
<evidence type="ECO:0000256" key="1">
    <source>
        <dbReference type="SAM" id="MobiDB-lite"/>
    </source>
</evidence>
<dbReference type="Pfam" id="PF13828">
    <property type="entry name" value="DUF4190"/>
    <property type="match status" value="1"/>
</dbReference>
<feature type="transmembrane region" description="Helical" evidence="2">
    <location>
        <begin position="184"/>
        <end position="210"/>
    </location>
</feature>
<accession>A0ABU0RM22</accession>
<keyword evidence="5" id="KW-1185">Reference proteome</keyword>
<feature type="compositionally biased region" description="Low complexity" evidence="1">
    <location>
        <begin position="143"/>
        <end position="154"/>
    </location>
</feature>
<keyword evidence="2" id="KW-1133">Transmembrane helix</keyword>
<feature type="compositionally biased region" description="Pro residues" evidence="1">
    <location>
        <begin position="123"/>
        <end position="142"/>
    </location>
</feature>
<feature type="compositionally biased region" description="Basic and acidic residues" evidence="1">
    <location>
        <begin position="33"/>
        <end position="49"/>
    </location>
</feature>
<feature type="domain" description="DUF4190" evidence="3">
    <location>
        <begin position="179"/>
        <end position="245"/>
    </location>
</feature>
<evidence type="ECO:0000313" key="5">
    <source>
        <dbReference type="Proteomes" id="UP001223072"/>
    </source>
</evidence>